<gene>
    <name evidence="1" type="ORF">M9Y10_031113</name>
</gene>
<accession>A0ABR2H1V1</accession>
<keyword evidence="2" id="KW-1185">Reference proteome</keyword>
<name>A0ABR2H1V1_9EUKA</name>
<evidence type="ECO:0008006" key="3">
    <source>
        <dbReference type="Google" id="ProtNLM"/>
    </source>
</evidence>
<organism evidence="1 2">
    <name type="scientific">Tritrichomonas musculus</name>
    <dbReference type="NCBI Taxonomy" id="1915356"/>
    <lineage>
        <taxon>Eukaryota</taxon>
        <taxon>Metamonada</taxon>
        <taxon>Parabasalia</taxon>
        <taxon>Tritrichomonadida</taxon>
        <taxon>Tritrichomonadidae</taxon>
        <taxon>Tritrichomonas</taxon>
    </lineage>
</organism>
<proteinExistence type="predicted"/>
<dbReference type="EMBL" id="JAPFFF010000048">
    <property type="protein sequence ID" value="KAK8840173.1"/>
    <property type="molecule type" value="Genomic_DNA"/>
</dbReference>
<dbReference type="InterPro" id="IPR036770">
    <property type="entry name" value="Ankyrin_rpt-contain_sf"/>
</dbReference>
<dbReference type="Proteomes" id="UP001470230">
    <property type="component" value="Unassembled WGS sequence"/>
</dbReference>
<sequence length="380" mass="45727">MSFEEFVDKMKNIQIILLEFLEDESDAEDKYENLINLISTLNIINVQYEFKALLKLMNTISSFHQRGPNFISKNERLLRHFKNDIQKYFSNSEIFEIFKLNMRIHLFLIEEKIMTIDEYVFSQIIIDQDCIDKKYLEYFQPEIRPFLTEENIEKYGSKNKILKDDKFIEKMKKEVDKDFYEKRREGERDDYLCELIRFNKIEEFITFTEQRNLPLDSEIKSSIFETNLLLDDEYEIKLIEYASFYGSNDVIKYLQMKGVKFTSFMWIYAIHSKNAELIQYLENNHVSQPDDIIEIPVMCHHNEILNYIIDNLIKEEDLQDDIECIFQNAIEYHNYCFFPTKKKCKNMLLYLCECDDIELIKLLLEEGDIDINATIRTSII</sequence>
<dbReference type="PANTHER" id="PTHR24159:SF5">
    <property type="entry name" value="ANK_REP_REGION DOMAIN-CONTAINING PROTEIN"/>
    <property type="match status" value="1"/>
</dbReference>
<evidence type="ECO:0000313" key="1">
    <source>
        <dbReference type="EMBL" id="KAK8840173.1"/>
    </source>
</evidence>
<dbReference type="SUPFAM" id="SSF48403">
    <property type="entry name" value="Ankyrin repeat"/>
    <property type="match status" value="1"/>
</dbReference>
<reference evidence="1 2" key="1">
    <citation type="submission" date="2024-04" db="EMBL/GenBank/DDBJ databases">
        <title>Tritrichomonas musculus Genome.</title>
        <authorList>
            <person name="Alves-Ferreira E."/>
            <person name="Grigg M."/>
            <person name="Lorenzi H."/>
            <person name="Galac M."/>
        </authorList>
    </citation>
    <scope>NUCLEOTIDE SEQUENCE [LARGE SCALE GENOMIC DNA]</scope>
    <source>
        <strain evidence="1 2">EAF2021</strain>
    </source>
</reference>
<evidence type="ECO:0000313" key="2">
    <source>
        <dbReference type="Proteomes" id="UP001470230"/>
    </source>
</evidence>
<dbReference type="PANTHER" id="PTHR24159">
    <property type="match status" value="1"/>
</dbReference>
<comment type="caution">
    <text evidence="1">The sequence shown here is derived from an EMBL/GenBank/DDBJ whole genome shotgun (WGS) entry which is preliminary data.</text>
</comment>
<protein>
    <recommendedName>
        <fullName evidence="3">DUF3447 domain-containing protein</fullName>
    </recommendedName>
</protein>